<dbReference type="InterPro" id="IPR006357">
    <property type="entry name" value="HAD-SF_hydro_IIA"/>
</dbReference>
<dbReference type="Proteomes" id="UP000444980">
    <property type="component" value="Unassembled WGS sequence"/>
</dbReference>
<reference evidence="3" key="1">
    <citation type="submission" date="2019-06" db="EMBL/GenBank/DDBJ databases">
        <title>Gordonia isolated from sludge of a wastewater treatment plant.</title>
        <authorList>
            <person name="Tamura T."/>
            <person name="Aoyama K."/>
            <person name="Kang Y."/>
            <person name="Saito S."/>
            <person name="Akiyama N."/>
            <person name="Yazawa K."/>
            <person name="Gonoi T."/>
            <person name="Mikami Y."/>
        </authorList>
    </citation>
    <scope>NUCLEOTIDE SEQUENCE [LARGE SCALE GENOMIC DNA]</scope>
    <source>
        <strain evidence="3">NBRC 107697</strain>
    </source>
</reference>
<dbReference type="InterPro" id="IPR023214">
    <property type="entry name" value="HAD_sf"/>
</dbReference>
<dbReference type="InterPro" id="IPR036412">
    <property type="entry name" value="HAD-like_sf"/>
</dbReference>
<protein>
    <recommendedName>
        <fullName evidence="4">Haloacid dehalogenase</fullName>
    </recommendedName>
</protein>
<feature type="compositionally biased region" description="Low complexity" evidence="1">
    <location>
        <begin position="253"/>
        <end position="293"/>
    </location>
</feature>
<dbReference type="Gene3D" id="3.40.50.1000">
    <property type="entry name" value="HAD superfamily/HAD-like"/>
    <property type="match status" value="2"/>
</dbReference>
<feature type="compositionally biased region" description="Low complexity" evidence="1">
    <location>
        <begin position="220"/>
        <end position="230"/>
    </location>
</feature>
<evidence type="ECO:0008006" key="4">
    <source>
        <dbReference type="Google" id="ProtNLM"/>
    </source>
</evidence>
<dbReference type="Pfam" id="PF13242">
    <property type="entry name" value="Hydrolase_like"/>
    <property type="match status" value="1"/>
</dbReference>
<feature type="region of interest" description="Disordered" evidence="1">
    <location>
        <begin position="215"/>
        <end position="293"/>
    </location>
</feature>
<dbReference type="PANTHER" id="PTHR19288:SF95">
    <property type="entry name" value="D-GLYCEROL 3-PHOSPHATE PHOSPHATASE"/>
    <property type="match status" value="1"/>
</dbReference>
<dbReference type="GO" id="GO:0016791">
    <property type="term" value="F:phosphatase activity"/>
    <property type="evidence" value="ECO:0007669"/>
    <property type="project" value="TreeGrafter"/>
</dbReference>
<proteinExistence type="predicted"/>
<dbReference type="GO" id="GO:0005737">
    <property type="term" value="C:cytoplasm"/>
    <property type="evidence" value="ECO:0007669"/>
    <property type="project" value="TreeGrafter"/>
</dbReference>
<sequence length="628" mass="63717">MPDDVEPADLDPSVRRDLTTLDKAAADAVARHLVMVGRLAEEDPLLALEHARAARSRASRIGVVRETAGIAAYRAEEWQEALSELRAARRILGGGSLLPLIADCERGLGRPDRALEIARGDDARRLPAEERLEMLLVEAGARLDLGEADKAVVTLQTADLTPGQTGPEATRLFYAYAEALLAAGRRDDAVIWFMNTAAADVDDLTDAELRVVELSDPDASPSGPSISPSGPSIPPSGPSIPPSGPSIPPSGPSIPSSGPSIPSSGPSIPSSGPSIPSSGPSIPSSGPSIPSTGPSLAAGYDAILLDLDGTVFAGHSPIPGAVAAIADLPAAGVRYVTNNASRRPGEVADHLREIGFDATPDQVVTSAQAGARLVAKQVPPGTTVLVVGTDGLAAEIEEVGLVPTRSADDKPQAVIQGHSPLTDWAALSEAALAVAAGALWVATNVDATLPNERGMLVGNGSMVAAVASATKATPLVAGKPAAPLMNDAIESASASKPLVVGDRLDTDIEGANVVDADSLMVLTGVSSLRDAMVAAPALRPTHIAPDLSALHAPATDSVIAGNHPWAVSGAGTRVTVTALTTDGAPASAIPAIVAAAWDRGLSPEQADRIVVTSDNAALSALLRDLGVG</sequence>
<gene>
    <name evidence="2" type="ORF">nbrc107697_17810</name>
</gene>
<name>A0A7I9UXT2_9ACTN</name>
<dbReference type="Pfam" id="PF13344">
    <property type="entry name" value="Hydrolase_6"/>
    <property type="match status" value="1"/>
</dbReference>
<dbReference type="SUPFAM" id="SSF48452">
    <property type="entry name" value="TPR-like"/>
    <property type="match status" value="1"/>
</dbReference>
<dbReference type="InterPro" id="IPR011990">
    <property type="entry name" value="TPR-like_helical_dom_sf"/>
</dbReference>
<feature type="compositionally biased region" description="Pro residues" evidence="1">
    <location>
        <begin position="231"/>
        <end position="252"/>
    </location>
</feature>
<evidence type="ECO:0000313" key="2">
    <source>
        <dbReference type="EMBL" id="GED97742.1"/>
    </source>
</evidence>
<dbReference type="PANTHER" id="PTHR19288">
    <property type="entry name" value="4-NITROPHENYLPHOSPHATASE-RELATED"/>
    <property type="match status" value="1"/>
</dbReference>
<dbReference type="NCBIfam" id="TIGR01460">
    <property type="entry name" value="HAD-SF-IIA"/>
    <property type="match status" value="1"/>
</dbReference>
<dbReference type="Gene3D" id="1.25.40.10">
    <property type="entry name" value="Tetratricopeptide repeat domain"/>
    <property type="match status" value="1"/>
</dbReference>
<dbReference type="SUPFAM" id="SSF56784">
    <property type="entry name" value="HAD-like"/>
    <property type="match status" value="1"/>
</dbReference>
<evidence type="ECO:0000256" key="1">
    <source>
        <dbReference type="SAM" id="MobiDB-lite"/>
    </source>
</evidence>
<comment type="caution">
    <text evidence="2">The sequence shown here is derived from an EMBL/GenBank/DDBJ whole genome shotgun (WGS) entry which is preliminary data.</text>
</comment>
<evidence type="ECO:0000313" key="3">
    <source>
        <dbReference type="Proteomes" id="UP000444980"/>
    </source>
</evidence>
<keyword evidence="3" id="KW-1185">Reference proteome</keyword>
<accession>A0A7I9UXT2</accession>
<dbReference type="AlphaFoldDB" id="A0A7I9UXT2"/>
<dbReference type="EMBL" id="BJOU01000001">
    <property type="protein sequence ID" value="GED97742.1"/>
    <property type="molecule type" value="Genomic_DNA"/>
</dbReference>
<organism evidence="2 3">
    <name type="scientific">Gordonia crocea</name>
    <dbReference type="NCBI Taxonomy" id="589162"/>
    <lineage>
        <taxon>Bacteria</taxon>
        <taxon>Bacillati</taxon>
        <taxon>Actinomycetota</taxon>
        <taxon>Actinomycetes</taxon>
        <taxon>Mycobacteriales</taxon>
        <taxon>Gordoniaceae</taxon>
        <taxon>Gordonia</taxon>
    </lineage>
</organism>